<feature type="region of interest" description="Disordered" evidence="1">
    <location>
        <begin position="64"/>
        <end position="92"/>
    </location>
</feature>
<dbReference type="Proteomes" id="UP000887574">
    <property type="component" value="Unplaced"/>
</dbReference>
<protein>
    <submittedName>
        <fullName evidence="3">Uncharacterized protein</fullName>
    </submittedName>
</protein>
<sequence length="135" mass="15269">MAHHVLRSEKAGSIFKRVHAMISCGQIKFKDRPLCMMPTFSIRPSTSRSGIVSGRVLRKMSDQYSMPKIAASGESTNEGRRGRAKEESSKGTLVPRKDVADCYIDYPSLPGTRNFFRDRELLSKTHETEDVFQED</sequence>
<proteinExistence type="predicted"/>
<reference evidence="3" key="1">
    <citation type="submission" date="2022-11" db="UniProtKB">
        <authorList>
            <consortium name="WormBaseParasite"/>
        </authorList>
    </citation>
    <scope>IDENTIFICATION</scope>
</reference>
<keyword evidence="2" id="KW-1185">Reference proteome</keyword>
<organism evidence="2 3">
    <name type="scientific">Ditylenchus dipsaci</name>
    <dbReference type="NCBI Taxonomy" id="166011"/>
    <lineage>
        <taxon>Eukaryota</taxon>
        <taxon>Metazoa</taxon>
        <taxon>Ecdysozoa</taxon>
        <taxon>Nematoda</taxon>
        <taxon>Chromadorea</taxon>
        <taxon>Rhabditida</taxon>
        <taxon>Tylenchina</taxon>
        <taxon>Tylenchomorpha</taxon>
        <taxon>Sphaerularioidea</taxon>
        <taxon>Anguinidae</taxon>
        <taxon>Anguininae</taxon>
        <taxon>Ditylenchus</taxon>
    </lineage>
</organism>
<evidence type="ECO:0000313" key="3">
    <source>
        <dbReference type="WBParaSite" id="jg20099"/>
    </source>
</evidence>
<dbReference type="WBParaSite" id="jg20099">
    <property type="protein sequence ID" value="jg20099"/>
    <property type="gene ID" value="jg20099"/>
</dbReference>
<accession>A0A915DJH9</accession>
<name>A0A915DJH9_9BILA</name>
<evidence type="ECO:0000313" key="2">
    <source>
        <dbReference type="Proteomes" id="UP000887574"/>
    </source>
</evidence>
<feature type="compositionally biased region" description="Basic and acidic residues" evidence="1">
    <location>
        <begin position="77"/>
        <end position="92"/>
    </location>
</feature>
<dbReference type="AlphaFoldDB" id="A0A915DJH9"/>
<evidence type="ECO:0000256" key="1">
    <source>
        <dbReference type="SAM" id="MobiDB-lite"/>
    </source>
</evidence>